<dbReference type="GeneID" id="96085385"/>
<name>A0ABR3UJ71_9PLEO</name>
<feature type="region of interest" description="Disordered" evidence="1">
    <location>
        <begin position="157"/>
        <end position="193"/>
    </location>
</feature>
<dbReference type="EMBL" id="JBHGVX010000004">
    <property type="protein sequence ID" value="KAL1796523.1"/>
    <property type="molecule type" value="Genomic_DNA"/>
</dbReference>
<feature type="region of interest" description="Disordered" evidence="1">
    <location>
        <begin position="66"/>
        <end position="96"/>
    </location>
</feature>
<comment type="caution">
    <text evidence="2">The sequence shown here is derived from an EMBL/GenBank/DDBJ whole genome shotgun (WGS) entry which is preliminary data.</text>
</comment>
<proteinExistence type="predicted"/>
<feature type="compositionally biased region" description="Low complexity" evidence="1">
    <location>
        <begin position="67"/>
        <end position="78"/>
    </location>
</feature>
<dbReference type="Proteomes" id="UP001578633">
    <property type="component" value="Chromosome 4"/>
</dbReference>
<gene>
    <name evidence="2" type="ORF">ACET3X_005063</name>
</gene>
<accession>A0ABR3UJ71</accession>
<feature type="compositionally biased region" description="Basic and acidic residues" evidence="1">
    <location>
        <begin position="169"/>
        <end position="181"/>
    </location>
</feature>
<feature type="region of interest" description="Disordered" evidence="1">
    <location>
        <begin position="1"/>
        <end position="30"/>
    </location>
</feature>
<organism evidence="2 3">
    <name type="scientific">Alternaria dauci</name>
    <dbReference type="NCBI Taxonomy" id="48095"/>
    <lineage>
        <taxon>Eukaryota</taxon>
        <taxon>Fungi</taxon>
        <taxon>Dikarya</taxon>
        <taxon>Ascomycota</taxon>
        <taxon>Pezizomycotina</taxon>
        <taxon>Dothideomycetes</taxon>
        <taxon>Pleosporomycetidae</taxon>
        <taxon>Pleosporales</taxon>
        <taxon>Pleosporineae</taxon>
        <taxon>Pleosporaceae</taxon>
        <taxon>Alternaria</taxon>
        <taxon>Alternaria sect. Porri</taxon>
    </lineage>
</organism>
<protein>
    <recommendedName>
        <fullName evidence="4">B box-type domain-containing protein</fullName>
    </recommendedName>
</protein>
<evidence type="ECO:0000313" key="3">
    <source>
        <dbReference type="Proteomes" id="UP001578633"/>
    </source>
</evidence>
<reference evidence="2 3" key="1">
    <citation type="submission" date="2024-09" db="EMBL/GenBank/DDBJ databases">
        <title>T2T genomes of carrot and Alternaria dauci and their utility for understanding host-pathogen interaction during carrot leaf blight disease.</title>
        <authorList>
            <person name="Liu W."/>
            <person name="Xu S."/>
            <person name="Ou C."/>
            <person name="Liu X."/>
            <person name="Zhuang F."/>
            <person name="Deng X.W."/>
        </authorList>
    </citation>
    <scope>NUCLEOTIDE SEQUENCE [LARGE SCALE GENOMIC DNA]</scope>
    <source>
        <strain evidence="2 3">A2016</strain>
    </source>
</reference>
<evidence type="ECO:0008006" key="4">
    <source>
        <dbReference type="Google" id="ProtNLM"/>
    </source>
</evidence>
<dbReference type="RefSeq" id="XP_069307107.1">
    <property type="nucleotide sequence ID" value="XM_069451226.1"/>
</dbReference>
<feature type="compositionally biased region" description="Low complexity" evidence="1">
    <location>
        <begin position="17"/>
        <end position="30"/>
    </location>
</feature>
<sequence length="218" mass="23063">MTAPPFRLLSPGRAIRPHLPSSLPPSSSEPLAVGTKAVEVKPIAPSSYSQALLSGRATGATQAPTIAAGTGSSQASATMYTPRPTPSLKALPPGVPVPPPTTKVPCRHYKKWHRKGGPAVCLVRSHPTCRAANGSSSMILACSNCQLSLCNRCQRKLTDHSGSKSGSKRLGDHGYEGEWTRPHGPPAHSKAHQSYPGTMFPDGKYGFTPADYQYLESL</sequence>
<evidence type="ECO:0000313" key="2">
    <source>
        <dbReference type="EMBL" id="KAL1796523.1"/>
    </source>
</evidence>
<keyword evidence="3" id="KW-1185">Reference proteome</keyword>
<evidence type="ECO:0000256" key="1">
    <source>
        <dbReference type="SAM" id="MobiDB-lite"/>
    </source>
</evidence>